<protein>
    <recommendedName>
        <fullName evidence="1">BTB domain-containing protein</fullName>
    </recommendedName>
</protein>
<dbReference type="AlphaFoldDB" id="A0A8J2N2R1"/>
<keyword evidence="3" id="KW-1185">Reference proteome</keyword>
<dbReference type="GeneID" id="67020645"/>
<proteinExistence type="predicted"/>
<evidence type="ECO:0000313" key="3">
    <source>
        <dbReference type="Proteomes" id="UP000676310"/>
    </source>
</evidence>
<dbReference type="SUPFAM" id="SSF54695">
    <property type="entry name" value="POZ domain"/>
    <property type="match status" value="1"/>
</dbReference>
<dbReference type="PROSITE" id="PS50097">
    <property type="entry name" value="BTB"/>
    <property type="match status" value="1"/>
</dbReference>
<dbReference type="CDD" id="cd18186">
    <property type="entry name" value="BTB_POZ_ZBTB_KLHL-like"/>
    <property type="match status" value="1"/>
</dbReference>
<comment type="caution">
    <text evidence="2">The sequence shown here is derived from an EMBL/GenBank/DDBJ whole genome shotgun (WGS) entry which is preliminary data.</text>
</comment>
<evidence type="ECO:0000259" key="1">
    <source>
        <dbReference type="PROSITE" id="PS50097"/>
    </source>
</evidence>
<dbReference type="Gene3D" id="3.30.710.10">
    <property type="entry name" value="Potassium Channel Kv1.1, Chain A"/>
    <property type="match status" value="1"/>
</dbReference>
<dbReference type="InterPro" id="IPR000210">
    <property type="entry name" value="BTB/POZ_dom"/>
</dbReference>
<evidence type="ECO:0000313" key="2">
    <source>
        <dbReference type="EMBL" id="CAG5178081.1"/>
    </source>
</evidence>
<sequence>MASTTNGSSFEGLILSKLFTFRVGNQQQEFTVHSGAVAAVSSQLNALINNGMLESQTGSADLSDIEPVDFVRFVEYTYRNDYTSPSWVLEDKVADVEAGKSEKGKVLRPSHMSIRARNAASQVQPPQTMLRRQQQHFGSPTLPPVTLESRLMDRIYLSDAEPNVCMQKGFKHQPNTAPEQNFAPVFLAHARLYTFACKRFIDPLKRLALHKLRGNLLDFTPFHRRLVDVVELVRYAYDHCENRKNDGTVDELRMLVTEYVGCQISLFKNDKDFVQLLEEGREFAVDLVRVIGEDKLR</sequence>
<dbReference type="PANTHER" id="PTHR47843:SF5">
    <property type="entry name" value="BTB_POZ DOMAIN PROTEIN"/>
    <property type="match status" value="1"/>
</dbReference>
<name>A0A8J2N2R1_9PLEO</name>
<gene>
    <name evidence="2" type="ORF">ALTATR162_LOCUS8525</name>
</gene>
<dbReference type="OrthoDB" id="9997739at2759"/>
<dbReference type="InterPro" id="IPR011333">
    <property type="entry name" value="SKP1/BTB/POZ_sf"/>
</dbReference>
<dbReference type="PANTHER" id="PTHR47843">
    <property type="entry name" value="BTB DOMAIN-CONTAINING PROTEIN-RELATED"/>
    <property type="match status" value="1"/>
</dbReference>
<dbReference type="Pfam" id="PF00651">
    <property type="entry name" value="BTB"/>
    <property type="match status" value="1"/>
</dbReference>
<organism evidence="2 3">
    <name type="scientific">Alternaria atra</name>
    <dbReference type="NCBI Taxonomy" id="119953"/>
    <lineage>
        <taxon>Eukaryota</taxon>
        <taxon>Fungi</taxon>
        <taxon>Dikarya</taxon>
        <taxon>Ascomycota</taxon>
        <taxon>Pezizomycotina</taxon>
        <taxon>Dothideomycetes</taxon>
        <taxon>Pleosporomycetidae</taxon>
        <taxon>Pleosporales</taxon>
        <taxon>Pleosporineae</taxon>
        <taxon>Pleosporaceae</taxon>
        <taxon>Alternaria</taxon>
        <taxon>Alternaria sect. Ulocladioides</taxon>
    </lineage>
</organism>
<reference evidence="2" key="1">
    <citation type="submission" date="2021-05" db="EMBL/GenBank/DDBJ databases">
        <authorList>
            <person name="Stam R."/>
        </authorList>
    </citation>
    <scope>NUCLEOTIDE SEQUENCE</scope>
    <source>
        <strain evidence="2">CS162</strain>
    </source>
</reference>
<dbReference type="RefSeq" id="XP_043172090.1">
    <property type="nucleotide sequence ID" value="XM_043316155.1"/>
</dbReference>
<feature type="domain" description="BTB" evidence="1">
    <location>
        <begin position="17"/>
        <end position="86"/>
    </location>
</feature>
<accession>A0A8J2N2R1</accession>
<dbReference type="EMBL" id="CAJRGZ010000023">
    <property type="protein sequence ID" value="CAG5178081.1"/>
    <property type="molecule type" value="Genomic_DNA"/>
</dbReference>
<dbReference type="Proteomes" id="UP000676310">
    <property type="component" value="Unassembled WGS sequence"/>
</dbReference>